<dbReference type="SUPFAM" id="SSF69318">
    <property type="entry name" value="Integrin alpha N-terminal domain"/>
    <property type="match status" value="1"/>
</dbReference>
<dbReference type="EMBL" id="QBKN01000018">
    <property type="protein sequence ID" value="PTX46073.1"/>
    <property type="molecule type" value="Genomic_DNA"/>
</dbReference>
<dbReference type="AlphaFoldDB" id="A0A2T6AQI2"/>
<organism evidence="1 2">
    <name type="scientific">Allosediminivita pacifica</name>
    <dbReference type="NCBI Taxonomy" id="1267769"/>
    <lineage>
        <taxon>Bacteria</taxon>
        <taxon>Pseudomonadati</taxon>
        <taxon>Pseudomonadota</taxon>
        <taxon>Alphaproteobacteria</taxon>
        <taxon>Rhodobacterales</taxon>
        <taxon>Paracoccaceae</taxon>
        <taxon>Allosediminivita</taxon>
    </lineage>
</organism>
<reference evidence="1 2" key="1">
    <citation type="submission" date="2018-04" db="EMBL/GenBank/DDBJ databases">
        <title>Genomic Encyclopedia of Archaeal and Bacterial Type Strains, Phase II (KMG-II): from individual species to whole genera.</title>
        <authorList>
            <person name="Goeker M."/>
        </authorList>
    </citation>
    <scope>NUCLEOTIDE SEQUENCE [LARGE SCALE GENOMIC DNA]</scope>
    <source>
        <strain evidence="1 2">DSM 29329</strain>
    </source>
</reference>
<name>A0A2T6AQI2_9RHOB</name>
<comment type="caution">
    <text evidence="1">The sequence shown here is derived from an EMBL/GenBank/DDBJ whole genome shotgun (WGS) entry which is preliminary data.</text>
</comment>
<proteinExistence type="predicted"/>
<evidence type="ECO:0000313" key="1">
    <source>
        <dbReference type="EMBL" id="PTX46073.1"/>
    </source>
</evidence>
<sequence>MLGLWLAAAGPALADRIVAAEYGDPTGRYAHGVLGDDLEWGSLEMRLADGSLRRFILDESLVFEDLAPRLYDVEGVAGPEVIVVESHVDAGARLAVWGPGGRIAATPFIGQPFRWLAPVAAGDLDGDGRVEIAYVDRPHLARVLRVWRFEGGALREIASFEGVSNHRIGWARIVGGLRACEGGQELVLPSGDWQDVLALRLEDGQVRARRVGAYSERALDAAMACD</sequence>
<gene>
    <name evidence="1" type="ORF">C8N44_11849</name>
</gene>
<dbReference type="OrthoDB" id="58662at2"/>
<keyword evidence="2" id="KW-1185">Reference proteome</keyword>
<evidence type="ECO:0008006" key="3">
    <source>
        <dbReference type="Google" id="ProtNLM"/>
    </source>
</evidence>
<dbReference type="Proteomes" id="UP000244069">
    <property type="component" value="Unassembled WGS sequence"/>
</dbReference>
<dbReference type="InterPro" id="IPR028994">
    <property type="entry name" value="Integrin_alpha_N"/>
</dbReference>
<dbReference type="RefSeq" id="WP_107977458.1">
    <property type="nucleotide sequence ID" value="NZ_BMEZ01000019.1"/>
</dbReference>
<evidence type="ECO:0000313" key="2">
    <source>
        <dbReference type="Proteomes" id="UP000244069"/>
    </source>
</evidence>
<protein>
    <recommendedName>
        <fullName evidence="3">Repeat domain-containing protein</fullName>
    </recommendedName>
</protein>
<accession>A0A2T6AQI2</accession>